<evidence type="ECO:0000313" key="1">
    <source>
        <dbReference type="EMBL" id="KAF4137817.1"/>
    </source>
</evidence>
<name>A0A8S9UEA3_PHYIN</name>
<gene>
    <name evidence="1" type="ORF">GN958_ATG12770</name>
</gene>
<dbReference type="EMBL" id="JAACNO010001745">
    <property type="protein sequence ID" value="KAF4137817.1"/>
    <property type="molecule type" value="Genomic_DNA"/>
</dbReference>
<evidence type="ECO:0000313" key="2">
    <source>
        <dbReference type="Proteomes" id="UP000704712"/>
    </source>
</evidence>
<protein>
    <submittedName>
        <fullName evidence="1">Uncharacterized protein</fullName>
    </submittedName>
</protein>
<accession>A0A8S9UEA3</accession>
<dbReference type="Proteomes" id="UP000704712">
    <property type="component" value="Unassembled WGS sequence"/>
</dbReference>
<proteinExistence type="predicted"/>
<sequence>MRKAEKEANPDDVKNYMGVETLHESVLAIDDIQFDEIKEAPVHVERGGWEKTRFRNWHEDWGNGQQIPEQLLDDRRVQE</sequence>
<dbReference type="AlphaFoldDB" id="A0A8S9UEA3"/>
<comment type="caution">
    <text evidence="1">The sequence shown here is derived from an EMBL/GenBank/DDBJ whole genome shotgun (WGS) entry which is preliminary data.</text>
</comment>
<reference evidence="1" key="1">
    <citation type="submission" date="2020-03" db="EMBL/GenBank/DDBJ databases">
        <title>Hybrid Assembly of Korean Phytophthora infestans isolates.</title>
        <authorList>
            <person name="Prokchorchik M."/>
            <person name="Lee Y."/>
            <person name="Seo J."/>
            <person name="Cho J.-H."/>
            <person name="Park Y.-E."/>
            <person name="Jang D.-C."/>
            <person name="Im J.-S."/>
            <person name="Choi J.-G."/>
            <person name="Park H.-J."/>
            <person name="Lee G.-B."/>
            <person name="Lee Y.-G."/>
            <person name="Hong S.-Y."/>
            <person name="Cho K."/>
            <person name="Sohn K.H."/>
        </authorList>
    </citation>
    <scope>NUCLEOTIDE SEQUENCE</scope>
    <source>
        <strain evidence="1">KR_2_A2</strain>
    </source>
</reference>
<organism evidence="1 2">
    <name type="scientific">Phytophthora infestans</name>
    <name type="common">Potato late blight agent</name>
    <name type="synonym">Botrytis infestans</name>
    <dbReference type="NCBI Taxonomy" id="4787"/>
    <lineage>
        <taxon>Eukaryota</taxon>
        <taxon>Sar</taxon>
        <taxon>Stramenopiles</taxon>
        <taxon>Oomycota</taxon>
        <taxon>Peronosporomycetes</taxon>
        <taxon>Peronosporales</taxon>
        <taxon>Peronosporaceae</taxon>
        <taxon>Phytophthora</taxon>
    </lineage>
</organism>